<dbReference type="EMBL" id="JAGGLR010000047">
    <property type="protein sequence ID" value="MBP2068661.1"/>
    <property type="molecule type" value="Genomic_DNA"/>
</dbReference>
<gene>
    <name evidence="2" type="ORF">J2Z30_009743</name>
    <name evidence="1" type="ORF">SIRAN8017</name>
</gene>
<dbReference type="Gene3D" id="2.60.120.620">
    <property type="entry name" value="q2cbj1_9rhob like domain"/>
    <property type="match status" value="1"/>
</dbReference>
<evidence type="ECO:0008006" key="4">
    <source>
        <dbReference type="Google" id="ProtNLM"/>
    </source>
</evidence>
<dbReference type="Proteomes" id="UP000756710">
    <property type="component" value="Unassembled WGS sequence"/>
</dbReference>
<protein>
    <recommendedName>
        <fullName evidence="4">Prolyl 4-hydroxylase alpha subunit Fe(2+) 2OG dioxygenase domain-containing protein</fullName>
    </recommendedName>
</protein>
<proteinExistence type="predicted"/>
<keyword evidence="3" id="KW-1185">Reference proteome</keyword>
<dbReference type="RefSeq" id="WP_044578202.1">
    <property type="nucleotide sequence ID" value="NZ_BAABDR010000009.1"/>
</dbReference>
<evidence type="ECO:0000313" key="1">
    <source>
        <dbReference type="EMBL" id="CDR13503.1"/>
    </source>
</evidence>
<dbReference type="HOGENOM" id="CLU_080184_0_0_11"/>
<dbReference type="Pfam" id="PF22814">
    <property type="entry name" value="WelO5"/>
    <property type="match status" value="1"/>
</dbReference>
<organism evidence="1">
    <name type="scientific">Streptomyces iranensis</name>
    <dbReference type="NCBI Taxonomy" id="576784"/>
    <lineage>
        <taxon>Bacteria</taxon>
        <taxon>Bacillati</taxon>
        <taxon>Actinomycetota</taxon>
        <taxon>Actinomycetes</taxon>
        <taxon>Kitasatosporales</taxon>
        <taxon>Streptomycetaceae</taxon>
        <taxon>Streptomyces</taxon>
        <taxon>Streptomyces violaceusniger group</taxon>
    </lineage>
</organism>
<dbReference type="InterPro" id="IPR055091">
    <property type="entry name" value="WelO5-like"/>
</dbReference>
<name>A0A060ZZK6_9ACTN</name>
<reference evidence="2 3" key="2">
    <citation type="submission" date="2021-03" db="EMBL/GenBank/DDBJ databases">
        <title>Genomic Encyclopedia of Type Strains, Phase IV (KMG-IV): sequencing the most valuable type-strain genomes for metagenomic binning, comparative biology and taxonomic classification.</title>
        <authorList>
            <person name="Goeker M."/>
        </authorList>
    </citation>
    <scope>NUCLEOTIDE SEQUENCE [LARGE SCALE GENOMIC DNA]</scope>
    <source>
        <strain evidence="2 3">DSM 41954</strain>
    </source>
</reference>
<evidence type="ECO:0000313" key="2">
    <source>
        <dbReference type="EMBL" id="MBP2068661.1"/>
    </source>
</evidence>
<dbReference type="GeneID" id="32468951"/>
<accession>A0A060ZZK6</accession>
<evidence type="ECO:0000313" key="3">
    <source>
        <dbReference type="Proteomes" id="UP000756710"/>
    </source>
</evidence>
<dbReference type="SUPFAM" id="SSF51197">
    <property type="entry name" value="Clavaminate synthase-like"/>
    <property type="match status" value="1"/>
</dbReference>
<dbReference type="AlphaFoldDB" id="A0A060ZZK6"/>
<dbReference type="EMBL" id="LK022848">
    <property type="protein sequence ID" value="CDR13503.1"/>
    <property type="molecule type" value="Genomic_DNA"/>
</dbReference>
<reference evidence="1" key="1">
    <citation type="submission" date="2014-05" db="EMBL/GenBank/DDBJ databases">
        <authorList>
            <person name="Horn Fabian"/>
        </authorList>
    </citation>
    <scope>NUCLEOTIDE SEQUENCE</scope>
</reference>
<sequence>MQQSKIRLSGQQADPEFFRFEERSELDYELVLDVMHGRRLGVIFRDVIPTAARKELTERFWASPARQHREGEPSHYVGAYHWNKDADTYLDESAEVAEHVRQVIDAPNSPWHVFRQGVDEALRQEGASLRVAQMNGRSACAALIRAWDKEGDFSLDPHEDEAQCKDPRQSGFEIQRVLDHQICAVNMCTEHSVGGRLVIWNIRPDDATRRSLGIELTGLPYKAEDLADFEELRLDIREGDVYAFNGAFVHAVDANTGNRTTVSFIMGFTDPQTVVSWT</sequence>